<organism evidence="1 2">
    <name type="scientific">Solibaculum intestinale</name>
    <dbReference type="NCBI Taxonomy" id="3133165"/>
    <lineage>
        <taxon>Bacteria</taxon>
        <taxon>Bacillati</taxon>
        <taxon>Bacillota</taxon>
        <taxon>Clostridia</taxon>
        <taxon>Eubacteriales</taxon>
        <taxon>Oscillospiraceae</taxon>
        <taxon>Solibaculum</taxon>
    </lineage>
</organism>
<name>A0ABV1DYH3_9FIRM</name>
<dbReference type="Proteomes" id="UP001489509">
    <property type="component" value="Unassembled WGS sequence"/>
</dbReference>
<evidence type="ECO:0000313" key="2">
    <source>
        <dbReference type="Proteomes" id="UP001489509"/>
    </source>
</evidence>
<evidence type="ECO:0000313" key="1">
    <source>
        <dbReference type="EMBL" id="MEQ2439427.1"/>
    </source>
</evidence>
<dbReference type="Pfam" id="PF14035">
    <property type="entry name" value="YlzJ"/>
    <property type="match status" value="1"/>
</dbReference>
<accession>A0ABV1DYH3</accession>
<dbReference type="EMBL" id="JBBMFD010000001">
    <property type="protein sequence ID" value="MEQ2439427.1"/>
    <property type="molecule type" value="Genomic_DNA"/>
</dbReference>
<sequence length="77" mass="8470">MLMYTCVPPEMIMGLQDEAEYEIIKINHGCVKAAKTPDGLVVSSLQSTDPMDYLNPSFTPGSSIAQPQKQQGMQAFF</sequence>
<protein>
    <submittedName>
        <fullName evidence="1">YlzJ-like family protein</fullName>
    </submittedName>
</protein>
<gene>
    <name evidence="1" type="ORF">WMO26_01145</name>
</gene>
<comment type="caution">
    <text evidence="1">The sequence shown here is derived from an EMBL/GenBank/DDBJ whole genome shotgun (WGS) entry which is preliminary data.</text>
</comment>
<dbReference type="RefSeq" id="WP_349217688.1">
    <property type="nucleotide sequence ID" value="NZ_JBBMFD010000001.1"/>
</dbReference>
<proteinExistence type="predicted"/>
<reference evidence="1 2" key="1">
    <citation type="submission" date="2024-03" db="EMBL/GenBank/DDBJ databases">
        <title>Human intestinal bacterial collection.</title>
        <authorList>
            <person name="Pauvert C."/>
            <person name="Hitch T.C.A."/>
            <person name="Clavel T."/>
        </authorList>
    </citation>
    <scope>NUCLEOTIDE SEQUENCE [LARGE SCALE GENOMIC DNA]</scope>
    <source>
        <strain evidence="1 2">CLA-JM-H44</strain>
    </source>
</reference>
<dbReference type="InterPro" id="IPR025619">
    <property type="entry name" value="YlzJ"/>
</dbReference>
<keyword evidence="2" id="KW-1185">Reference proteome</keyword>